<dbReference type="AlphaFoldDB" id="A0A557PGW8"/>
<evidence type="ECO:0000313" key="3">
    <source>
        <dbReference type="EMBL" id="TVO39904.1"/>
    </source>
</evidence>
<dbReference type="Pfam" id="PF08401">
    <property type="entry name" value="ArdcN"/>
    <property type="match status" value="1"/>
</dbReference>
<accession>A0A557PGW8</accession>
<dbReference type="InterPro" id="IPR013610">
    <property type="entry name" value="ArdC_N"/>
</dbReference>
<gene>
    <name evidence="3" type="ORF">FOF44_00085</name>
</gene>
<dbReference type="InterPro" id="IPR017113">
    <property type="entry name" value="Antirestriction_ArdC"/>
</dbReference>
<evidence type="ECO:0000259" key="1">
    <source>
        <dbReference type="Pfam" id="PF08401"/>
    </source>
</evidence>
<protein>
    <submittedName>
        <fullName evidence="3">DUF1738 domain-containing protein</fullName>
    </submittedName>
</protein>
<feature type="domain" description="Polyvalent protein metallopeptidase" evidence="2">
    <location>
        <begin position="150"/>
        <end position="272"/>
    </location>
</feature>
<evidence type="ECO:0000259" key="2">
    <source>
        <dbReference type="Pfam" id="PF18818"/>
    </source>
</evidence>
<proteinExistence type="predicted"/>
<dbReference type="RefSeq" id="WP_144229614.1">
    <property type="nucleotide sequence ID" value="NZ_CANNCB010000028.1"/>
</dbReference>
<dbReference type="Proteomes" id="UP000319828">
    <property type="component" value="Unassembled WGS sequence"/>
</dbReference>
<sequence>MATALKCTHDFHQEITNQVIEALESGVKPWQCPWDTSISSSIPYNGSTGKSYSGMNIMLLWMASIHGQFSSPIWLTFKQAQALGGMVRKGEKGTRIFFYTKVEKKDVVTDEDKSYSVIKTYTVFNADQVDGLNNQSISHAQPSLVNAMDIDAFLAATGASVVENGLKAFYRPSTDQIVLPFRHRFNCPADFEATALHELTHWTGHKKRCDRKLGNEYGSKDYALEELVAELGSAFLMAEMGTFSDNLQHESYIASWLQALKNDKRYVFKAASMAQKAYAYIMDTASRSCMDAVA</sequence>
<comment type="caution">
    <text evidence="3">The sequence shown here is derived from an EMBL/GenBank/DDBJ whole genome shotgun (WGS) entry which is preliminary data.</text>
</comment>
<organism evidence="3 4">
    <name type="scientific">Vibrio algivorus</name>
    <dbReference type="NCBI Taxonomy" id="1667024"/>
    <lineage>
        <taxon>Bacteria</taxon>
        <taxon>Pseudomonadati</taxon>
        <taxon>Pseudomonadota</taxon>
        <taxon>Gammaproteobacteria</taxon>
        <taxon>Vibrionales</taxon>
        <taxon>Vibrionaceae</taxon>
        <taxon>Vibrio</taxon>
    </lineage>
</organism>
<dbReference type="InterPro" id="IPR041459">
    <property type="entry name" value="MPTase-PolyVal"/>
</dbReference>
<dbReference type="EMBL" id="VMKJ01000001">
    <property type="protein sequence ID" value="TVO39904.1"/>
    <property type="molecule type" value="Genomic_DNA"/>
</dbReference>
<dbReference type="PIRSF" id="PIRSF037112">
    <property type="entry name" value="Antirestriction_ArdC"/>
    <property type="match status" value="1"/>
</dbReference>
<dbReference type="GO" id="GO:0003697">
    <property type="term" value="F:single-stranded DNA binding"/>
    <property type="evidence" value="ECO:0007669"/>
    <property type="project" value="InterPro"/>
</dbReference>
<name>A0A557PGW8_9VIBR</name>
<evidence type="ECO:0000313" key="4">
    <source>
        <dbReference type="Proteomes" id="UP000319828"/>
    </source>
</evidence>
<dbReference type="Pfam" id="PF18818">
    <property type="entry name" value="MPTase-PolyVal"/>
    <property type="match status" value="1"/>
</dbReference>
<dbReference type="OrthoDB" id="9792687at2"/>
<feature type="domain" description="N-terminal" evidence="1">
    <location>
        <begin position="10"/>
        <end position="124"/>
    </location>
</feature>
<reference evidence="3 4" key="1">
    <citation type="submission" date="2019-07" db="EMBL/GenBank/DDBJ databases">
        <title>The draft genome sequence of Vibrio algivorus M1486.</title>
        <authorList>
            <person name="Meng X."/>
        </authorList>
    </citation>
    <scope>NUCLEOTIDE SEQUENCE [LARGE SCALE GENOMIC DNA]</scope>
    <source>
        <strain evidence="3 4">M1486</strain>
    </source>
</reference>